<dbReference type="Gene3D" id="2.120.10.80">
    <property type="entry name" value="Kelch-type beta propeller"/>
    <property type="match status" value="1"/>
</dbReference>
<dbReference type="PANTHER" id="PTHR45632:SF17">
    <property type="entry name" value="KELCH-LIKE PROTEIN 31"/>
    <property type="match status" value="1"/>
</dbReference>
<dbReference type="InterPro" id="IPR017096">
    <property type="entry name" value="BTB-kelch_protein"/>
</dbReference>
<dbReference type="SMART" id="SM00612">
    <property type="entry name" value="Kelch"/>
    <property type="match status" value="3"/>
</dbReference>
<dbReference type="Pfam" id="PF13964">
    <property type="entry name" value="Beta-prop_Calicin"/>
    <property type="match status" value="1"/>
</dbReference>
<dbReference type="KEGG" id="pvt:110077826"/>
<dbReference type="InterPro" id="IPR011333">
    <property type="entry name" value="SKP1/BTB/POZ_sf"/>
</dbReference>
<dbReference type="GeneID" id="110077826"/>
<dbReference type="SMART" id="SM00875">
    <property type="entry name" value="BACK"/>
    <property type="match status" value="1"/>
</dbReference>
<dbReference type="RefSeq" id="XP_020646986.2">
    <property type="nucleotide sequence ID" value="XM_020791327.2"/>
</dbReference>
<accession>A0A6J0TES1</accession>
<evidence type="ECO:0000259" key="3">
    <source>
        <dbReference type="PROSITE" id="PS50097"/>
    </source>
</evidence>
<dbReference type="Pfam" id="PF07707">
    <property type="entry name" value="BACK"/>
    <property type="match status" value="1"/>
</dbReference>
<dbReference type="InterPro" id="IPR015915">
    <property type="entry name" value="Kelch-typ_b-propeller"/>
</dbReference>
<sequence length="625" mass="70734">MTSPPFIQSGLFHTWPKPSLGLYHLLSFQTSLVPKMRMQFTENHHNSFMMQALNKQRKNREFCDVTLSVDQNVFYAHLNVLAVVSSHIRTLISSNDMKVDDELYISIDGKFLSAALVKEMLNYFYTGKILISEENVEDLLKGAKYFNSQTLRRHCSDFLLRSLKRDNCLSYLCLATTYELKEVTDSAYNGIRDNFSYWVGPKGTADLMNCPSNIFSRLLKDEDLHIENEDQILLALLQWVKYKKAERDKFFKKYFAYINLRAVSTKALLAASCEVSLFADHAFLLSQIESVLIDRKQENPQSLMPYQRKGAYVDSVIILGGQKEQGRFNSGVFAYILEENIWLKLTDMPYKAAALSATSLGKYIYVSGGITEQISGLKTAWKYDIDTNSWLKLPDLPIGLVFHTMVTCGGAVYSVGGSTAPRKYVSSIFKYDEGKENWVLAGKMSIPMDASAVITKGDKIIYIVTGRCLVNGRFSRVSVLDCFDTQSRNMVKLTTLPIQFNHKPLLSFPRENILSVQSHKESLEINLRKIKINTSTKLVPLLPNNCSLDLSHAVCSVGNNKVFVCGGLMCPGDRHPEEYSINRQAYMLDQYTGEWRLLAKPPEALDCPACCMAQLPCRVLQKSVD</sequence>
<dbReference type="Pfam" id="PF00651">
    <property type="entry name" value="BTB"/>
    <property type="match status" value="1"/>
</dbReference>
<dbReference type="InParanoid" id="A0A6J0TES1"/>
<gene>
    <name evidence="5" type="primary">CCIN</name>
</gene>
<dbReference type="PANTHER" id="PTHR45632">
    <property type="entry name" value="LD33804P"/>
    <property type="match status" value="1"/>
</dbReference>
<evidence type="ECO:0000313" key="4">
    <source>
        <dbReference type="Proteomes" id="UP001652642"/>
    </source>
</evidence>
<dbReference type="SUPFAM" id="SSF117281">
    <property type="entry name" value="Kelch motif"/>
    <property type="match status" value="1"/>
</dbReference>
<keyword evidence="1" id="KW-0880">Kelch repeat</keyword>
<dbReference type="CDD" id="cd18307">
    <property type="entry name" value="BTB_POZ_calicin"/>
    <property type="match status" value="1"/>
</dbReference>
<evidence type="ECO:0000256" key="1">
    <source>
        <dbReference type="ARBA" id="ARBA00022441"/>
    </source>
</evidence>
<keyword evidence="2" id="KW-0677">Repeat</keyword>
<keyword evidence="4" id="KW-1185">Reference proteome</keyword>
<dbReference type="PROSITE" id="PS50097">
    <property type="entry name" value="BTB"/>
    <property type="match status" value="1"/>
</dbReference>
<dbReference type="SMART" id="SM00225">
    <property type="entry name" value="BTB"/>
    <property type="match status" value="1"/>
</dbReference>
<dbReference type="InterPro" id="IPR006652">
    <property type="entry name" value="Kelch_1"/>
</dbReference>
<organism evidence="4 5">
    <name type="scientific">Pogona vitticeps</name>
    <name type="common">central bearded dragon</name>
    <dbReference type="NCBI Taxonomy" id="103695"/>
    <lineage>
        <taxon>Eukaryota</taxon>
        <taxon>Metazoa</taxon>
        <taxon>Chordata</taxon>
        <taxon>Craniata</taxon>
        <taxon>Vertebrata</taxon>
        <taxon>Euteleostomi</taxon>
        <taxon>Lepidosauria</taxon>
        <taxon>Squamata</taxon>
        <taxon>Bifurcata</taxon>
        <taxon>Unidentata</taxon>
        <taxon>Episquamata</taxon>
        <taxon>Toxicofera</taxon>
        <taxon>Iguania</taxon>
        <taxon>Acrodonta</taxon>
        <taxon>Agamidae</taxon>
        <taxon>Amphibolurinae</taxon>
        <taxon>Pogona</taxon>
    </lineage>
</organism>
<dbReference type="InterPro" id="IPR011705">
    <property type="entry name" value="BACK"/>
</dbReference>
<dbReference type="InterPro" id="IPR048070">
    <property type="entry name" value="Calicin_BTB_POZ"/>
</dbReference>
<reference evidence="5" key="2">
    <citation type="submission" date="2025-08" db="UniProtKB">
        <authorList>
            <consortium name="RefSeq"/>
        </authorList>
    </citation>
    <scope>IDENTIFICATION</scope>
</reference>
<evidence type="ECO:0000313" key="5">
    <source>
        <dbReference type="RefSeq" id="XP_020646986.2"/>
    </source>
</evidence>
<dbReference type="Gene3D" id="3.30.710.10">
    <property type="entry name" value="Potassium Channel Kv1.1, Chain A"/>
    <property type="match status" value="1"/>
</dbReference>
<reference evidence="4" key="1">
    <citation type="submission" date="2025-05" db="UniProtKB">
        <authorList>
            <consortium name="RefSeq"/>
        </authorList>
    </citation>
    <scope>NUCLEOTIDE SEQUENCE [LARGE SCALE GENOMIC DNA]</scope>
</reference>
<dbReference type="AlphaFoldDB" id="A0A6J0TES1"/>
<dbReference type="InterPro" id="IPR000210">
    <property type="entry name" value="BTB/POZ_dom"/>
</dbReference>
<name>A0A6J0TES1_9SAUR</name>
<dbReference type="PIRSF" id="PIRSF037037">
    <property type="entry name" value="Kelch-like_protein_gigaxonin"/>
    <property type="match status" value="1"/>
</dbReference>
<feature type="domain" description="BTB" evidence="3">
    <location>
        <begin position="63"/>
        <end position="133"/>
    </location>
</feature>
<dbReference type="Gene3D" id="1.25.40.420">
    <property type="match status" value="1"/>
</dbReference>
<evidence type="ECO:0000256" key="2">
    <source>
        <dbReference type="ARBA" id="ARBA00022737"/>
    </source>
</evidence>
<proteinExistence type="predicted"/>
<dbReference type="CTD" id="881"/>
<protein>
    <submittedName>
        <fullName evidence="5">Calicin</fullName>
    </submittedName>
</protein>
<dbReference type="Proteomes" id="UP001652642">
    <property type="component" value="Chromosome 2"/>
</dbReference>
<dbReference type="OrthoDB" id="9978265at2759"/>
<dbReference type="SUPFAM" id="SSF54695">
    <property type="entry name" value="POZ domain"/>
    <property type="match status" value="1"/>
</dbReference>